<evidence type="ECO:0000313" key="4">
    <source>
        <dbReference type="Proteomes" id="UP000070598"/>
    </source>
</evidence>
<keyword evidence="1" id="KW-0812">Transmembrane</keyword>
<organism evidence="2 5">
    <name type="scientific">Carbonactinospora thermoautotrophica</name>
    <dbReference type="NCBI Taxonomy" id="1469144"/>
    <lineage>
        <taxon>Bacteria</taxon>
        <taxon>Bacillati</taxon>
        <taxon>Actinomycetota</taxon>
        <taxon>Actinomycetes</taxon>
        <taxon>Kitasatosporales</taxon>
        <taxon>Carbonactinosporaceae</taxon>
        <taxon>Carbonactinospora</taxon>
    </lineage>
</organism>
<dbReference type="Proteomes" id="UP000070659">
    <property type="component" value="Unassembled WGS sequence"/>
</dbReference>
<keyword evidence="1" id="KW-0472">Membrane</keyword>
<dbReference type="EMBL" id="JYIK01001078">
    <property type="protein sequence ID" value="KWX07020.1"/>
    <property type="molecule type" value="Genomic_DNA"/>
</dbReference>
<dbReference type="EMBL" id="JYIJ01000019">
    <property type="protein sequence ID" value="KWW97910.1"/>
    <property type="molecule type" value="Genomic_DNA"/>
</dbReference>
<feature type="transmembrane region" description="Helical" evidence="1">
    <location>
        <begin position="34"/>
        <end position="54"/>
    </location>
</feature>
<comment type="caution">
    <text evidence="2">The sequence shown here is derived from an EMBL/GenBank/DDBJ whole genome shotgun (WGS) entry which is preliminary data.</text>
</comment>
<evidence type="ECO:0000313" key="3">
    <source>
        <dbReference type="EMBL" id="KWX07020.1"/>
    </source>
</evidence>
<name>A0A132MJ65_9ACTN</name>
<feature type="transmembrane region" description="Helical" evidence="1">
    <location>
        <begin position="113"/>
        <end position="133"/>
    </location>
</feature>
<dbReference type="AlphaFoldDB" id="A0A132MJ65"/>
<feature type="transmembrane region" description="Helical" evidence="1">
    <location>
        <begin position="89"/>
        <end position="106"/>
    </location>
</feature>
<dbReference type="PATRIC" id="fig|1469144.8.peg.878"/>
<proteinExistence type="predicted"/>
<dbReference type="RefSeq" id="WP_067071654.1">
    <property type="nucleotide sequence ID" value="NZ_JYIJ01000019.1"/>
</dbReference>
<evidence type="ECO:0000256" key="1">
    <source>
        <dbReference type="SAM" id="Phobius"/>
    </source>
</evidence>
<feature type="transmembrane region" description="Helical" evidence="1">
    <location>
        <begin position="139"/>
        <end position="159"/>
    </location>
</feature>
<evidence type="ECO:0000313" key="5">
    <source>
        <dbReference type="Proteomes" id="UP000070659"/>
    </source>
</evidence>
<keyword evidence="1" id="KW-1133">Transmembrane helix</keyword>
<evidence type="ECO:0000313" key="2">
    <source>
        <dbReference type="EMBL" id="KWW97910.1"/>
    </source>
</evidence>
<protein>
    <submittedName>
        <fullName evidence="2">Uncharacterized protein</fullName>
    </submittedName>
</protein>
<dbReference type="Proteomes" id="UP000070598">
    <property type="component" value="Unassembled WGS sequence"/>
</dbReference>
<feature type="transmembrane region" description="Helical" evidence="1">
    <location>
        <begin position="9"/>
        <end position="28"/>
    </location>
</feature>
<sequence length="175" mass="18436">MNPGQLRPPAVPLAASWILYGIVLIVLPTGLPRVVAVVTFLAVAATQVVFVAGLPGPVCRLAPVLVTAGVAVVGAARPCVLGMRCDPYALLLIGLGVFHAAASLAIRPRCGRWPVCVLGVYEVLVGVSAMLAVENPLRYLLGAYAVGFGLTQLAYAYTLQELSRMTFQRRARAAR</sequence>
<accession>A0A132MJ65</accession>
<gene>
    <name evidence="2" type="ORF">TH66_21245</name>
    <name evidence="3" type="ORF">TR74_20165</name>
</gene>
<reference evidence="2 5" key="1">
    <citation type="submission" date="2015-02" db="EMBL/GenBank/DDBJ databases">
        <title>Physiological reanalysis, assessment of diazotrophy, and genome sequences of multiple isolates of Streptomyces thermoautotrophicus.</title>
        <authorList>
            <person name="MacKellar D.C."/>
            <person name="Lieber L."/>
            <person name="Norman J."/>
            <person name="Bolger A."/>
            <person name="Tobin C."/>
            <person name="Murray J.W."/>
            <person name="Prell J."/>
        </authorList>
    </citation>
    <scope>NUCLEOTIDE SEQUENCE [LARGE SCALE GENOMIC DNA]</scope>
    <source>
        <strain evidence="2 5">UBT1</strain>
    </source>
</reference>
<reference evidence="4" key="2">
    <citation type="submission" date="2015-02" db="EMBL/GenBank/DDBJ databases">
        <title>Physiological reanalysis, assessment of diazotrophy, and genome sequences of multiple isolates of Streptomyces thermoautotrophicus.</title>
        <authorList>
            <person name="MacKellar D.C."/>
            <person name="Lieber L."/>
            <person name="Norman J."/>
            <person name="Bolger A."/>
            <person name="Tobin C."/>
            <person name="Murray J.W."/>
            <person name="Friesen M."/>
            <person name="Prell J."/>
        </authorList>
    </citation>
    <scope>NUCLEOTIDE SEQUENCE [LARGE SCALE GENOMIC DNA]</scope>
    <source>
        <strain evidence="4">UBT1</strain>
    </source>
</reference>